<keyword evidence="2" id="KW-1185">Reference proteome</keyword>
<evidence type="ECO:0000313" key="2">
    <source>
        <dbReference type="Proteomes" id="UP001224890"/>
    </source>
</evidence>
<feature type="non-terminal residue" evidence="1">
    <location>
        <position position="58"/>
    </location>
</feature>
<dbReference type="RefSeq" id="XP_060433384.1">
    <property type="nucleotide sequence ID" value="XM_060577928.1"/>
</dbReference>
<proteinExistence type="predicted"/>
<gene>
    <name evidence="1" type="ORF">BDP55DRAFT_701653</name>
</gene>
<sequence length="58" mass="6146">MMILGGLNLNLPLSPYCRAHVCGQEGCAEPAAANGGSRYCLAHARCRRPGCMNGVEVR</sequence>
<protein>
    <submittedName>
        <fullName evidence="1">Uncharacterized protein</fullName>
    </submittedName>
</protein>
<dbReference type="EMBL" id="JAHMHR010000007">
    <property type="protein sequence ID" value="KAK1689689.1"/>
    <property type="molecule type" value="Genomic_DNA"/>
</dbReference>
<name>A0AAJ0AX10_9PEZI</name>
<reference evidence="1" key="1">
    <citation type="submission" date="2021-06" db="EMBL/GenBank/DDBJ databases">
        <title>Comparative genomics, transcriptomics and evolutionary studies reveal genomic signatures of adaptation to plant cell wall in hemibiotrophic fungi.</title>
        <authorList>
            <consortium name="DOE Joint Genome Institute"/>
            <person name="Baroncelli R."/>
            <person name="Diaz J.F."/>
            <person name="Benocci T."/>
            <person name="Peng M."/>
            <person name="Battaglia E."/>
            <person name="Haridas S."/>
            <person name="Andreopoulos W."/>
            <person name="Labutti K."/>
            <person name="Pangilinan J."/>
            <person name="Floch G.L."/>
            <person name="Makela M.R."/>
            <person name="Henrissat B."/>
            <person name="Grigoriev I.V."/>
            <person name="Crouch J.A."/>
            <person name="De Vries R.P."/>
            <person name="Sukno S.A."/>
            <person name="Thon M.R."/>
        </authorList>
    </citation>
    <scope>NUCLEOTIDE SEQUENCE</scope>
    <source>
        <strain evidence="1">CBS 193.32</strain>
    </source>
</reference>
<accession>A0AAJ0AX10</accession>
<evidence type="ECO:0000313" key="1">
    <source>
        <dbReference type="EMBL" id="KAK1689689.1"/>
    </source>
</evidence>
<dbReference type="Proteomes" id="UP001224890">
    <property type="component" value="Unassembled WGS sequence"/>
</dbReference>
<dbReference type="GeneID" id="85462454"/>
<dbReference type="AlphaFoldDB" id="A0AAJ0AX10"/>
<organism evidence="1 2">
    <name type="scientific">Colletotrichum godetiae</name>
    <dbReference type="NCBI Taxonomy" id="1209918"/>
    <lineage>
        <taxon>Eukaryota</taxon>
        <taxon>Fungi</taxon>
        <taxon>Dikarya</taxon>
        <taxon>Ascomycota</taxon>
        <taxon>Pezizomycotina</taxon>
        <taxon>Sordariomycetes</taxon>
        <taxon>Hypocreomycetidae</taxon>
        <taxon>Glomerellales</taxon>
        <taxon>Glomerellaceae</taxon>
        <taxon>Colletotrichum</taxon>
        <taxon>Colletotrichum acutatum species complex</taxon>
    </lineage>
</organism>
<comment type="caution">
    <text evidence="1">The sequence shown here is derived from an EMBL/GenBank/DDBJ whole genome shotgun (WGS) entry which is preliminary data.</text>
</comment>